<keyword evidence="14" id="KW-1185">Reference proteome</keyword>
<dbReference type="GO" id="GO:0010971">
    <property type="term" value="P:positive regulation of G2/M transition of mitotic cell cycle"/>
    <property type="evidence" value="ECO:0007669"/>
    <property type="project" value="TreeGrafter"/>
</dbReference>
<dbReference type="SUPFAM" id="SSF52821">
    <property type="entry name" value="Rhodanese/Cell cycle control phosphatase"/>
    <property type="match status" value="1"/>
</dbReference>
<comment type="caution">
    <text evidence="13">The sequence shown here is derived from an EMBL/GenBank/DDBJ whole genome shotgun (WGS) entry which is preliminary data.</text>
</comment>
<accession>A0A9P6H2L5</accession>
<evidence type="ECO:0000256" key="6">
    <source>
        <dbReference type="ARBA" id="ARBA00022912"/>
    </source>
</evidence>
<dbReference type="GO" id="GO:0005634">
    <property type="term" value="C:nucleus"/>
    <property type="evidence" value="ECO:0007669"/>
    <property type="project" value="TreeGrafter"/>
</dbReference>
<keyword evidence="7 10" id="KW-0131">Cell cycle</keyword>
<evidence type="ECO:0000313" key="13">
    <source>
        <dbReference type="EMBL" id="KAF9764965.1"/>
    </source>
</evidence>
<feature type="domain" description="Rhodanese" evidence="12">
    <location>
        <begin position="137"/>
        <end position="231"/>
    </location>
</feature>
<evidence type="ECO:0000256" key="9">
    <source>
        <dbReference type="ARBA" id="ARBA00067190"/>
    </source>
</evidence>
<protein>
    <recommendedName>
        <fullName evidence="9 10">M-phase inducer phosphatase</fullName>
        <ecNumber evidence="2 10">3.1.3.48</ecNumber>
    </recommendedName>
</protein>
<feature type="compositionally biased region" description="Polar residues" evidence="11">
    <location>
        <begin position="1"/>
        <end position="13"/>
    </location>
</feature>
<evidence type="ECO:0000256" key="5">
    <source>
        <dbReference type="ARBA" id="ARBA00022801"/>
    </source>
</evidence>
<dbReference type="SMART" id="SM00450">
    <property type="entry name" value="RHOD"/>
    <property type="match status" value="1"/>
</dbReference>
<dbReference type="InterPro" id="IPR036873">
    <property type="entry name" value="Rhodanese-like_dom_sf"/>
</dbReference>
<dbReference type="InterPro" id="IPR001763">
    <property type="entry name" value="Rhodanese-like_dom"/>
</dbReference>
<dbReference type="Proteomes" id="UP000740883">
    <property type="component" value="Unassembled WGS sequence"/>
</dbReference>
<dbReference type="GO" id="GO:0110032">
    <property type="term" value="P:positive regulation of G2/MI transition of meiotic cell cycle"/>
    <property type="evidence" value="ECO:0007669"/>
    <property type="project" value="TreeGrafter"/>
</dbReference>
<dbReference type="Gene3D" id="3.40.250.10">
    <property type="entry name" value="Rhodanese-like domain"/>
    <property type="match status" value="1"/>
</dbReference>
<dbReference type="FunFam" id="3.40.250.10:FF:000021">
    <property type="entry name" value="M-phase inducer phosphatase cdc-25.2"/>
    <property type="match status" value="1"/>
</dbReference>
<dbReference type="AlphaFoldDB" id="A0A9P6H2L5"/>
<gene>
    <name evidence="13" type="primary">CDC25C</name>
    <name evidence="13" type="ORF">NGRA_0116</name>
</gene>
<dbReference type="GO" id="GO:0005737">
    <property type="term" value="C:cytoplasm"/>
    <property type="evidence" value="ECO:0007669"/>
    <property type="project" value="TreeGrafter"/>
</dbReference>
<dbReference type="PANTHER" id="PTHR10828">
    <property type="entry name" value="M-PHASE INDUCER PHOSPHATASE DUAL SPECIFICITY PHOSPHATASE CDC25"/>
    <property type="match status" value="1"/>
</dbReference>
<dbReference type="GO" id="GO:0004725">
    <property type="term" value="F:protein tyrosine phosphatase activity"/>
    <property type="evidence" value="ECO:0007669"/>
    <property type="project" value="UniProtKB-UniRule"/>
</dbReference>
<evidence type="ECO:0000256" key="3">
    <source>
        <dbReference type="ARBA" id="ARBA00022618"/>
    </source>
</evidence>
<dbReference type="Pfam" id="PF00581">
    <property type="entry name" value="Rhodanese"/>
    <property type="match status" value="1"/>
</dbReference>
<organism evidence="13 14">
    <name type="scientific">Nosema granulosis</name>
    <dbReference type="NCBI Taxonomy" id="83296"/>
    <lineage>
        <taxon>Eukaryota</taxon>
        <taxon>Fungi</taxon>
        <taxon>Fungi incertae sedis</taxon>
        <taxon>Microsporidia</taxon>
        <taxon>Nosematidae</taxon>
        <taxon>Nosema</taxon>
    </lineage>
</organism>
<proteinExistence type="inferred from homology"/>
<comment type="function">
    <text evidence="10">Tyrosine protein phosphatase which functions as a dosage-dependent inducer of mitotic progression.</text>
</comment>
<evidence type="ECO:0000256" key="8">
    <source>
        <dbReference type="ARBA" id="ARBA00051722"/>
    </source>
</evidence>
<evidence type="ECO:0000256" key="11">
    <source>
        <dbReference type="SAM" id="MobiDB-lite"/>
    </source>
</evidence>
<keyword evidence="6 10" id="KW-0904">Protein phosphatase</keyword>
<evidence type="ECO:0000256" key="2">
    <source>
        <dbReference type="ARBA" id="ARBA00013064"/>
    </source>
</evidence>
<evidence type="ECO:0000259" key="12">
    <source>
        <dbReference type="PROSITE" id="PS50206"/>
    </source>
</evidence>
<evidence type="ECO:0000313" key="14">
    <source>
        <dbReference type="Proteomes" id="UP000740883"/>
    </source>
</evidence>
<reference evidence="13 14" key="1">
    <citation type="journal article" date="2020" name="Genome Biol. Evol.">
        <title>Comparative genomics of strictly vertically transmitted, feminizing microsporidia endosymbionts of amphipod crustaceans.</title>
        <authorList>
            <person name="Cormier A."/>
            <person name="Chebbi M.A."/>
            <person name="Giraud I."/>
            <person name="Wattier R."/>
            <person name="Teixeira M."/>
            <person name="Gilbert C."/>
            <person name="Rigaud T."/>
            <person name="Cordaux R."/>
        </authorList>
    </citation>
    <scope>NUCLEOTIDE SEQUENCE [LARGE SCALE GENOMIC DNA]</scope>
    <source>
        <strain evidence="13 14">Ou3-Ou53</strain>
    </source>
</reference>
<evidence type="ECO:0000256" key="4">
    <source>
        <dbReference type="ARBA" id="ARBA00022776"/>
    </source>
</evidence>
<comment type="catalytic activity">
    <reaction evidence="8 10">
        <text>O-phospho-L-tyrosyl-[protein] + H2O = L-tyrosyl-[protein] + phosphate</text>
        <dbReference type="Rhea" id="RHEA:10684"/>
        <dbReference type="Rhea" id="RHEA-COMP:10136"/>
        <dbReference type="Rhea" id="RHEA-COMP:20101"/>
        <dbReference type="ChEBI" id="CHEBI:15377"/>
        <dbReference type="ChEBI" id="CHEBI:43474"/>
        <dbReference type="ChEBI" id="CHEBI:46858"/>
        <dbReference type="ChEBI" id="CHEBI:61978"/>
        <dbReference type="EC" id="3.1.3.48"/>
    </reaction>
</comment>
<feature type="region of interest" description="Disordered" evidence="11">
    <location>
        <begin position="1"/>
        <end position="22"/>
    </location>
</feature>
<keyword evidence="3 10" id="KW-0132">Cell division</keyword>
<dbReference type="EC" id="3.1.3.48" evidence="2 10"/>
<dbReference type="GO" id="GO:0051301">
    <property type="term" value="P:cell division"/>
    <property type="evidence" value="ECO:0007669"/>
    <property type="project" value="UniProtKB-UniRule"/>
</dbReference>
<dbReference type="CDD" id="cd01530">
    <property type="entry name" value="Cdc25"/>
    <property type="match status" value="1"/>
</dbReference>
<keyword evidence="4 10" id="KW-0498">Mitosis</keyword>
<sequence>MSTGDVNSSSMLSSEPDIPHDSSSLYMEMPFLDCERSTSSEIGHCDTGFNPFYDSPPRLIKKKEVNWSVAIKDRDEITQKTLSLPLLSKRHLIDFWKDFGNGEVYSLPTLGAGKSDSIQRISPDVLADLLRGQYNLDFTIVDCRFKYEYNGGHIRGAINISTKSEAVGLFDTPKIIIFHCEYSSVRAPKLAQHVRNLDRNVNSYPNLTLPEMYILEGGYKNFYFQYPDMCSPRGYIPMDDGKYKEDYNFELSKVARSNKRL</sequence>
<evidence type="ECO:0000256" key="10">
    <source>
        <dbReference type="RuleBase" id="RU368028"/>
    </source>
</evidence>
<dbReference type="PANTHER" id="PTHR10828:SF17">
    <property type="entry name" value="PROTEIN-TYROSINE-PHOSPHATASE"/>
    <property type="match status" value="1"/>
</dbReference>
<keyword evidence="5 10" id="KW-0378">Hydrolase</keyword>
<dbReference type="OrthoDB" id="26523at2759"/>
<evidence type="ECO:0000256" key="7">
    <source>
        <dbReference type="ARBA" id="ARBA00023306"/>
    </source>
</evidence>
<dbReference type="EMBL" id="SBJO01000003">
    <property type="protein sequence ID" value="KAF9764965.1"/>
    <property type="molecule type" value="Genomic_DNA"/>
</dbReference>
<name>A0A9P6H2L5_9MICR</name>
<comment type="similarity">
    <text evidence="1 10">Belongs to the MPI phosphatase family.</text>
</comment>
<evidence type="ECO:0000256" key="1">
    <source>
        <dbReference type="ARBA" id="ARBA00011065"/>
    </source>
</evidence>
<dbReference type="PROSITE" id="PS50206">
    <property type="entry name" value="RHODANESE_3"/>
    <property type="match status" value="1"/>
</dbReference>
<dbReference type="InterPro" id="IPR000751">
    <property type="entry name" value="MPI_Phosphatase"/>
</dbReference>
<dbReference type="GO" id="GO:0000086">
    <property type="term" value="P:G2/M transition of mitotic cell cycle"/>
    <property type="evidence" value="ECO:0007669"/>
    <property type="project" value="TreeGrafter"/>
</dbReference>